<dbReference type="GO" id="GO:0046914">
    <property type="term" value="F:transition metal ion binding"/>
    <property type="evidence" value="ECO:0007669"/>
    <property type="project" value="TreeGrafter"/>
</dbReference>
<keyword evidence="3" id="KW-0732">Signal</keyword>
<dbReference type="PANTHER" id="PTHR30097">
    <property type="entry name" value="CATION EFFLUX SYSTEM PROTEIN CUSB"/>
    <property type="match status" value="1"/>
</dbReference>
<feature type="domain" description="CusB-like barrel-sandwich hybrid" evidence="7">
    <location>
        <begin position="130"/>
        <end position="247"/>
    </location>
</feature>
<evidence type="ECO:0000259" key="5">
    <source>
        <dbReference type="Pfam" id="PF19335"/>
    </source>
</evidence>
<keyword evidence="2" id="KW-0813">Transport</keyword>
<dbReference type="PANTHER" id="PTHR30097:SF15">
    <property type="entry name" value="CATION EFFLUX SYSTEM PROTEIN CUSB"/>
    <property type="match status" value="1"/>
</dbReference>
<dbReference type="Pfam" id="PF25954">
    <property type="entry name" value="Beta-barrel_RND_2"/>
    <property type="match status" value="1"/>
</dbReference>
<dbReference type="InterPro" id="IPR042230">
    <property type="entry name" value="CusF_sf"/>
</dbReference>
<keyword evidence="11" id="KW-1185">Reference proteome</keyword>
<feature type="domain" description="CusB-like three alpha-helical bundle" evidence="6">
    <location>
        <begin position="166"/>
        <end position="214"/>
    </location>
</feature>
<dbReference type="AlphaFoldDB" id="A0A0X1T7J6"/>
<proteinExistence type="inferred from homology"/>
<dbReference type="InterPro" id="IPR045800">
    <property type="entry name" value="HMBD"/>
</dbReference>
<evidence type="ECO:0000313" key="10">
    <source>
        <dbReference type="EMBL" id="AMB88078.1"/>
    </source>
</evidence>
<dbReference type="Gene3D" id="6.10.140.730">
    <property type="match status" value="1"/>
</dbReference>
<dbReference type="GO" id="GO:0016020">
    <property type="term" value="C:membrane"/>
    <property type="evidence" value="ECO:0007669"/>
    <property type="project" value="InterPro"/>
</dbReference>
<gene>
    <name evidence="10" type="ORF">AWM79_23490</name>
</gene>
<evidence type="ECO:0000259" key="7">
    <source>
        <dbReference type="Pfam" id="PF25919"/>
    </source>
</evidence>
<dbReference type="KEGG" id="pagb:AWM79_23490"/>
<evidence type="ECO:0000259" key="9">
    <source>
        <dbReference type="Pfam" id="PF25975"/>
    </source>
</evidence>
<dbReference type="Pfam" id="PF25975">
    <property type="entry name" value="CzcB_C"/>
    <property type="match status" value="1"/>
</dbReference>
<dbReference type="GO" id="GO:0060003">
    <property type="term" value="P:copper ion export"/>
    <property type="evidence" value="ECO:0007669"/>
    <property type="project" value="TreeGrafter"/>
</dbReference>
<accession>A0A0X1T7J6</accession>
<dbReference type="Pfam" id="PF25869">
    <property type="entry name" value="3HB_CusB"/>
    <property type="match status" value="1"/>
</dbReference>
<feature type="domain" description="CzcB-like C-terminal circularly permuted SH3-like" evidence="9">
    <location>
        <begin position="336"/>
        <end position="394"/>
    </location>
</feature>
<evidence type="ECO:0000256" key="2">
    <source>
        <dbReference type="ARBA" id="ARBA00022448"/>
    </source>
</evidence>
<dbReference type="InterPro" id="IPR058649">
    <property type="entry name" value="CzcB_C"/>
</dbReference>
<evidence type="ECO:0000313" key="11">
    <source>
        <dbReference type="Proteomes" id="UP000063229"/>
    </source>
</evidence>
<dbReference type="InterPro" id="IPR058791">
    <property type="entry name" value="3HB_CusB"/>
</dbReference>
<evidence type="ECO:0000256" key="3">
    <source>
        <dbReference type="ARBA" id="ARBA00022729"/>
    </source>
</evidence>
<evidence type="ECO:0000256" key="4">
    <source>
        <dbReference type="ARBA" id="ARBA00023065"/>
    </source>
</evidence>
<dbReference type="InterPro" id="IPR051909">
    <property type="entry name" value="MFP_Cation_Efflux"/>
</dbReference>
<dbReference type="GO" id="GO:0015679">
    <property type="term" value="P:plasma membrane copper ion transport"/>
    <property type="evidence" value="ECO:0007669"/>
    <property type="project" value="TreeGrafter"/>
</dbReference>
<reference evidence="10 11" key="1">
    <citation type="submission" date="2016-01" db="EMBL/GenBank/DDBJ databases">
        <authorList>
            <person name="McClelland M."/>
            <person name="Jain A."/>
            <person name="Saraogi P."/>
            <person name="Mendelson R."/>
            <person name="Westerman R."/>
            <person name="SanMiguel P."/>
            <person name="Csonka L."/>
        </authorList>
    </citation>
    <scope>NUCLEOTIDE SEQUENCE [LARGE SCALE GENOMIC DNA]</scope>
    <source>
        <strain evidence="10 11">NCPPB 2472</strain>
    </source>
</reference>
<comment type="similarity">
    <text evidence="1">Belongs to the membrane fusion protein (MFP) (TC 8.A.1) family.</text>
</comment>
<evidence type="ECO:0000259" key="8">
    <source>
        <dbReference type="Pfam" id="PF25954"/>
    </source>
</evidence>
<dbReference type="Pfam" id="PF25919">
    <property type="entry name" value="BSH_CusB"/>
    <property type="match status" value="1"/>
</dbReference>
<dbReference type="OrthoDB" id="9806939at2"/>
<keyword evidence="4" id="KW-0406">Ion transport</keyword>
<sequence length="494" mass="52435">MSSNMWKVALLMGISAAFGIAGGYWIPKAQMAGMPGASTQPEPKGSTDRKALYWYDPMYPQQKFDHPGKSPFMDMQLVPQYADGGGDSASVRIDPSLTQNFGVRFATVSKGVFASSVDVVGVLAFNERDVAVVQSRTAGFVERVYARAPGDVLNANAALVDILVPEWAGAQEEFLALKQNGDSALLGAARQRLRLTGMPTGLIAQVERSGKVQPTLTISSPMGGVLQELNVREGMTIAAGQTLARINGLSKVWMEVAVPEAEAGSLLIGQAVQAHFPAFPGTTIKGTVSTILPNTNPDSRTLRVRIELPNPDGHLRPGLTAQVSISRSTQQSVLWVPSEAVIRTGRRALVMLAQDGGRYRPVEVQIGQDNDGKTAILKGLEEGQKVVSSGQFLLDSEASLKGIVATPLDMSTPSTASAVLHEAQGQVLEIDNAQVKIAHGPFNTLGMPGMTMSFPLANPALMVGIKAGDKVRFSVSQNDDGLHVETLEKTGGQP</sequence>
<dbReference type="RefSeq" id="WP_026013452.1">
    <property type="nucleotide sequence ID" value="NZ_CP014135.1"/>
</dbReference>
<dbReference type="InterPro" id="IPR021647">
    <property type="entry name" value="CusF_Ec"/>
</dbReference>
<feature type="domain" description="CusB-like beta-barrel" evidence="8">
    <location>
        <begin position="251"/>
        <end position="327"/>
    </location>
</feature>
<dbReference type="FunFam" id="2.40.30.170:FF:000010">
    <property type="entry name" value="Efflux RND transporter periplasmic adaptor subunit"/>
    <property type="match status" value="1"/>
</dbReference>
<dbReference type="SUPFAM" id="SSF111369">
    <property type="entry name" value="HlyD-like secretion proteins"/>
    <property type="match status" value="1"/>
</dbReference>
<protein>
    <submittedName>
        <fullName evidence="10">Efflux transporter periplasmic adaptor subunit</fullName>
    </submittedName>
</protein>
<dbReference type="FunFam" id="2.40.420.20:FF:000003">
    <property type="entry name" value="Cation efflux system protein cusB"/>
    <property type="match status" value="1"/>
</dbReference>
<dbReference type="InterPro" id="IPR058792">
    <property type="entry name" value="Beta-barrel_RND_2"/>
</dbReference>
<dbReference type="Pfam" id="PF11604">
    <property type="entry name" value="CusF_Ec"/>
    <property type="match status" value="1"/>
</dbReference>
<dbReference type="NCBIfam" id="TIGR01730">
    <property type="entry name" value="RND_mfp"/>
    <property type="match status" value="1"/>
</dbReference>
<dbReference type="GO" id="GO:0030288">
    <property type="term" value="C:outer membrane-bounded periplasmic space"/>
    <property type="evidence" value="ECO:0007669"/>
    <property type="project" value="TreeGrafter"/>
</dbReference>
<dbReference type="Gene3D" id="2.40.420.20">
    <property type="match status" value="1"/>
</dbReference>
<feature type="domain" description="Heavy metal binding" evidence="5">
    <location>
        <begin position="53"/>
        <end position="79"/>
    </location>
</feature>
<organism evidence="10 11">
    <name type="scientific">Pseudomonas agarici</name>
    <dbReference type="NCBI Taxonomy" id="46677"/>
    <lineage>
        <taxon>Bacteria</taxon>
        <taxon>Pseudomonadati</taxon>
        <taxon>Pseudomonadota</taxon>
        <taxon>Gammaproteobacteria</taxon>
        <taxon>Pseudomonadales</taxon>
        <taxon>Pseudomonadaceae</taxon>
        <taxon>Pseudomonas</taxon>
    </lineage>
</organism>
<dbReference type="GO" id="GO:0022857">
    <property type="term" value="F:transmembrane transporter activity"/>
    <property type="evidence" value="ECO:0007669"/>
    <property type="project" value="InterPro"/>
</dbReference>
<dbReference type="EMBL" id="CP014135">
    <property type="protein sequence ID" value="AMB88078.1"/>
    <property type="molecule type" value="Genomic_DNA"/>
</dbReference>
<dbReference type="InterPro" id="IPR006143">
    <property type="entry name" value="RND_pump_MFP"/>
</dbReference>
<dbReference type="InterPro" id="IPR058790">
    <property type="entry name" value="BSH_CusB"/>
</dbReference>
<dbReference type="STRING" id="46677.AWM79_23490"/>
<name>A0A0X1T7J6_PSEAA</name>
<dbReference type="Pfam" id="PF19335">
    <property type="entry name" value="HMBD"/>
    <property type="match status" value="1"/>
</dbReference>
<dbReference type="Proteomes" id="UP000063229">
    <property type="component" value="Chromosome"/>
</dbReference>
<evidence type="ECO:0000256" key="1">
    <source>
        <dbReference type="ARBA" id="ARBA00009477"/>
    </source>
</evidence>
<evidence type="ECO:0000259" key="6">
    <source>
        <dbReference type="Pfam" id="PF25869"/>
    </source>
</evidence>
<dbReference type="Gene3D" id="2.40.30.170">
    <property type="match status" value="1"/>
</dbReference>
<dbReference type="Gene3D" id="2.40.50.320">
    <property type="entry name" value="Copper binding periplasmic protein CusF"/>
    <property type="match status" value="1"/>
</dbReference>